<protein>
    <submittedName>
        <fullName evidence="1">Uncharacterized protein</fullName>
    </submittedName>
</protein>
<proteinExistence type="predicted"/>
<comment type="caution">
    <text evidence="1">The sequence shown here is derived from an EMBL/GenBank/DDBJ whole genome shotgun (WGS) entry which is preliminary data.</text>
</comment>
<organism evidence="1 2">
    <name type="scientific">Paracoccus benzoatiresistens</name>
    <dbReference type="NCBI Taxonomy" id="2997341"/>
    <lineage>
        <taxon>Bacteria</taxon>
        <taxon>Pseudomonadati</taxon>
        <taxon>Pseudomonadota</taxon>
        <taxon>Alphaproteobacteria</taxon>
        <taxon>Rhodobacterales</taxon>
        <taxon>Paracoccaceae</taxon>
        <taxon>Paracoccus</taxon>
    </lineage>
</organism>
<reference evidence="1" key="1">
    <citation type="submission" date="2022-12" db="EMBL/GenBank/DDBJ databases">
        <title>Paracoccus sp. EF6 isolated from a lake water.</title>
        <authorList>
            <person name="Liu H."/>
        </authorList>
    </citation>
    <scope>NUCLEOTIDE SEQUENCE</scope>
    <source>
        <strain evidence="1">EF6</strain>
    </source>
</reference>
<name>A0ABT4JBR9_9RHOB</name>
<gene>
    <name evidence="1" type="ORF">OU682_20145</name>
</gene>
<dbReference type="Proteomes" id="UP001149822">
    <property type="component" value="Unassembled WGS sequence"/>
</dbReference>
<accession>A0ABT4JBR9</accession>
<sequence length="109" mass="12164">MEDREFVTIDEFNKAVDALNTVTSRSIALMMMNKYLLAALNEIMGTDAVEMNSALRAAIRANIDQGRDTIIDQTVLKQFDLMTLDDQPTARIIQFPALTDDPPCGRLSL</sequence>
<evidence type="ECO:0000313" key="1">
    <source>
        <dbReference type="EMBL" id="MCZ0963911.1"/>
    </source>
</evidence>
<dbReference type="EMBL" id="JAPTYD010000056">
    <property type="protein sequence ID" value="MCZ0963911.1"/>
    <property type="molecule type" value="Genomic_DNA"/>
</dbReference>
<dbReference type="RefSeq" id="WP_268944008.1">
    <property type="nucleotide sequence ID" value="NZ_JAPTYD010000056.1"/>
</dbReference>
<evidence type="ECO:0000313" key="2">
    <source>
        <dbReference type="Proteomes" id="UP001149822"/>
    </source>
</evidence>
<keyword evidence="2" id="KW-1185">Reference proteome</keyword>